<reference evidence="1" key="2">
    <citation type="journal article" date="2015" name="Fish Shellfish Immunol.">
        <title>Early steps in the European eel (Anguilla anguilla)-Vibrio vulnificus interaction in the gills: Role of the RtxA13 toxin.</title>
        <authorList>
            <person name="Callol A."/>
            <person name="Pajuelo D."/>
            <person name="Ebbesson L."/>
            <person name="Teles M."/>
            <person name="MacKenzie S."/>
            <person name="Amaro C."/>
        </authorList>
    </citation>
    <scope>NUCLEOTIDE SEQUENCE</scope>
</reference>
<accession>A0A0E9XUX8</accession>
<organism evidence="1">
    <name type="scientific">Anguilla anguilla</name>
    <name type="common">European freshwater eel</name>
    <name type="synonym">Muraena anguilla</name>
    <dbReference type="NCBI Taxonomy" id="7936"/>
    <lineage>
        <taxon>Eukaryota</taxon>
        <taxon>Metazoa</taxon>
        <taxon>Chordata</taxon>
        <taxon>Craniata</taxon>
        <taxon>Vertebrata</taxon>
        <taxon>Euteleostomi</taxon>
        <taxon>Actinopterygii</taxon>
        <taxon>Neopterygii</taxon>
        <taxon>Teleostei</taxon>
        <taxon>Anguilliformes</taxon>
        <taxon>Anguillidae</taxon>
        <taxon>Anguilla</taxon>
    </lineage>
</organism>
<dbReference type="EMBL" id="GBXM01002050">
    <property type="protein sequence ID" value="JAI06528.1"/>
    <property type="molecule type" value="Transcribed_RNA"/>
</dbReference>
<proteinExistence type="predicted"/>
<evidence type="ECO:0000313" key="1">
    <source>
        <dbReference type="EMBL" id="JAI06528.1"/>
    </source>
</evidence>
<dbReference type="AlphaFoldDB" id="A0A0E9XUX8"/>
<name>A0A0E9XUX8_ANGAN</name>
<reference evidence="1" key="1">
    <citation type="submission" date="2014-11" db="EMBL/GenBank/DDBJ databases">
        <authorList>
            <person name="Amaro Gonzalez C."/>
        </authorList>
    </citation>
    <scope>NUCLEOTIDE SEQUENCE</scope>
</reference>
<protein>
    <submittedName>
        <fullName evidence="1">Uncharacterized protein</fullName>
    </submittedName>
</protein>
<sequence>MLMQLICCLFSVFHPSIIYTRLSWSGSQGVLEPIPTCIG</sequence>